<dbReference type="InterPro" id="IPR001559">
    <property type="entry name" value="Phosphotriesterase"/>
</dbReference>
<comment type="caution">
    <text evidence="3">Lacks conserved residue(s) required for the propagation of feature annotation.</text>
</comment>
<organism evidence="4 5">
    <name type="scientific">Pararhodobacter zhoushanensis</name>
    <dbReference type="NCBI Taxonomy" id="2479545"/>
    <lineage>
        <taxon>Bacteria</taxon>
        <taxon>Pseudomonadati</taxon>
        <taxon>Pseudomonadota</taxon>
        <taxon>Alphaproteobacteria</taxon>
        <taxon>Rhodobacterales</taxon>
        <taxon>Paracoccaceae</taxon>
        <taxon>Pararhodobacter</taxon>
    </lineage>
</organism>
<keyword evidence="2" id="KW-0378">Hydrolase</keyword>
<dbReference type="PROSITE" id="PS51347">
    <property type="entry name" value="PHOSPHOTRIESTERASE_2"/>
    <property type="match status" value="1"/>
</dbReference>
<comment type="caution">
    <text evidence="4">The sequence shown here is derived from an EMBL/GenBank/DDBJ whole genome shotgun (WGS) entry which is preliminary data.</text>
</comment>
<accession>A0ABT3H5D1</accession>
<evidence type="ECO:0000256" key="2">
    <source>
        <dbReference type="ARBA" id="ARBA00022801"/>
    </source>
</evidence>
<keyword evidence="5" id="KW-1185">Reference proteome</keyword>
<evidence type="ECO:0000256" key="1">
    <source>
        <dbReference type="ARBA" id="ARBA00022723"/>
    </source>
</evidence>
<evidence type="ECO:0000313" key="5">
    <source>
        <dbReference type="Proteomes" id="UP001208938"/>
    </source>
</evidence>
<dbReference type="EMBL" id="JAPDFL010000002">
    <property type="protein sequence ID" value="MCW1935018.1"/>
    <property type="molecule type" value="Genomic_DNA"/>
</dbReference>
<dbReference type="PANTHER" id="PTHR10819">
    <property type="entry name" value="PHOSPHOTRIESTERASE-RELATED"/>
    <property type="match status" value="1"/>
</dbReference>
<dbReference type="InterPro" id="IPR017947">
    <property type="entry name" value="AryldialkylPase_Zn-BS"/>
</dbReference>
<sequence length="349" mass="38735">MSAMYRGMVQTVVGPVDPASLGQTLMHEHVFIDLNPPALRGTDPRDGVSDAEIDLCNCFRARAGQHYARDNMRLQDFTVLKAELMEMQRAGGRSIVDLTVGGLGPRPAELRWMAQETGLNIVMGCGHYVSEYHLPEVAGKGTDALAQEIIQALTVGAWGTDVRAGIIGEIGCQSPWQPIEQAVMQGAVIAQQETGAALSVHPGRHKNQPQEVAEFVAARGARMDRVILGHTDRTIFDTDTLFRLADTGVVIEYDLFGWEESYYFPNPAIDMPNDGARLKWLRALIDRGHLDQILISHDICTKTRLEAFGGHGFQHIFANVLPLMRRREFTEDEIRTILVDTPRRLLTIV</sequence>
<dbReference type="SUPFAM" id="SSF51556">
    <property type="entry name" value="Metallo-dependent hydrolases"/>
    <property type="match status" value="1"/>
</dbReference>
<proteinExistence type="inferred from homology"/>
<name>A0ABT3H5D1_9RHOB</name>
<dbReference type="Pfam" id="PF02126">
    <property type="entry name" value="PTE"/>
    <property type="match status" value="1"/>
</dbReference>
<dbReference type="Gene3D" id="3.20.20.140">
    <property type="entry name" value="Metal-dependent hydrolases"/>
    <property type="match status" value="1"/>
</dbReference>
<dbReference type="Proteomes" id="UP001208938">
    <property type="component" value="Unassembled WGS sequence"/>
</dbReference>
<evidence type="ECO:0000313" key="4">
    <source>
        <dbReference type="EMBL" id="MCW1935018.1"/>
    </source>
</evidence>
<dbReference type="RefSeq" id="WP_264507903.1">
    <property type="nucleotide sequence ID" value="NZ_JAPDFL010000002.1"/>
</dbReference>
<keyword evidence="1" id="KW-0479">Metal-binding</keyword>
<reference evidence="4 5" key="1">
    <citation type="submission" date="2022-10" db="EMBL/GenBank/DDBJ databases">
        <title>Pararhodobacter sp. nov., isolated from marine algae.</title>
        <authorList>
            <person name="Choi B.J."/>
            <person name="Kim J.M."/>
            <person name="Lee J.K."/>
            <person name="Choi D.G."/>
            <person name="Jeon C.O."/>
        </authorList>
    </citation>
    <scope>NUCLEOTIDE SEQUENCE [LARGE SCALE GENOMIC DNA]</scope>
    <source>
        <strain evidence="4 5">ZQ420</strain>
    </source>
</reference>
<dbReference type="PANTHER" id="PTHR10819:SF3">
    <property type="entry name" value="PHOSPHOTRIESTERASE-RELATED PROTEIN"/>
    <property type="match status" value="1"/>
</dbReference>
<gene>
    <name evidence="4" type="ORF">OKW52_22865</name>
</gene>
<protein>
    <recommendedName>
        <fullName evidence="6">Aryldialkylphosphatase</fullName>
    </recommendedName>
</protein>
<evidence type="ECO:0008006" key="6">
    <source>
        <dbReference type="Google" id="ProtNLM"/>
    </source>
</evidence>
<evidence type="ECO:0000256" key="3">
    <source>
        <dbReference type="PROSITE-ProRule" id="PRU00679"/>
    </source>
</evidence>
<dbReference type="PROSITE" id="PS01322">
    <property type="entry name" value="PHOSPHOTRIESTERASE_1"/>
    <property type="match status" value="1"/>
</dbReference>
<comment type="similarity">
    <text evidence="3">Belongs to the metallo-dependent hydrolases superfamily. Phosphotriesterase family.</text>
</comment>
<dbReference type="InterPro" id="IPR032466">
    <property type="entry name" value="Metal_Hydrolase"/>
</dbReference>